<dbReference type="Gramene" id="PRQ23165">
    <property type="protein sequence ID" value="PRQ23165"/>
    <property type="gene ID" value="RchiOBHm_Chr6g0258331"/>
</dbReference>
<dbReference type="EMBL" id="PDCK01000044">
    <property type="protein sequence ID" value="PRQ23165.1"/>
    <property type="molecule type" value="Genomic_DNA"/>
</dbReference>
<dbReference type="AlphaFoldDB" id="A0A2P6PMM3"/>
<comment type="caution">
    <text evidence="1">The sequence shown here is derived from an EMBL/GenBank/DDBJ whole genome shotgun (WGS) entry which is preliminary data.</text>
</comment>
<sequence>MVMVHPFFGGSAVDDEMWLYMCPENGGVQDRRLRPPAEDLAELGCERVLIFFCGEGSSERGRAVVLR</sequence>
<dbReference type="Proteomes" id="UP000238479">
    <property type="component" value="Chromosome 6"/>
</dbReference>
<keyword evidence="2" id="KW-1185">Reference proteome</keyword>
<dbReference type="STRING" id="74649.A0A2P6PMM3"/>
<evidence type="ECO:0000313" key="1">
    <source>
        <dbReference type="EMBL" id="PRQ23165.1"/>
    </source>
</evidence>
<accession>A0A2P6PMM3</accession>
<organism evidence="1 2">
    <name type="scientific">Rosa chinensis</name>
    <name type="common">China rose</name>
    <dbReference type="NCBI Taxonomy" id="74649"/>
    <lineage>
        <taxon>Eukaryota</taxon>
        <taxon>Viridiplantae</taxon>
        <taxon>Streptophyta</taxon>
        <taxon>Embryophyta</taxon>
        <taxon>Tracheophyta</taxon>
        <taxon>Spermatophyta</taxon>
        <taxon>Magnoliopsida</taxon>
        <taxon>eudicotyledons</taxon>
        <taxon>Gunneridae</taxon>
        <taxon>Pentapetalae</taxon>
        <taxon>rosids</taxon>
        <taxon>fabids</taxon>
        <taxon>Rosales</taxon>
        <taxon>Rosaceae</taxon>
        <taxon>Rosoideae</taxon>
        <taxon>Rosoideae incertae sedis</taxon>
        <taxon>Rosa</taxon>
    </lineage>
</organism>
<name>A0A2P6PMM3_ROSCH</name>
<gene>
    <name evidence="1" type="ORF">RchiOBHm_Chr6g0258331</name>
</gene>
<proteinExistence type="predicted"/>
<evidence type="ECO:0000313" key="2">
    <source>
        <dbReference type="Proteomes" id="UP000238479"/>
    </source>
</evidence>
<reference evidence="1 2" key="1">
    <citation type="journal article" date="2018" name="Nat. Genet.">
        <title>The Rosa genome provides new insights in the design of modern roses.</title>
        <authorList>
            <person name="Bendahmane M."/>
        </authorList>
    </citation>
    <scope>NUCLEOTIDE SEQUENCE [LARGE SCALE GENOMIC DNA]</scope>
    <source>
        <strain evidence="2">cv. Old Blush</strain>
    </source>
</reference>
<protein>
    <submittedName>
        <fullName evidence="1">Uncharacterized protein</fullName>
    </submittedName>
</protein>